<dbReference type="GO" id="GO:0005829">
    <property type="term" value="C:cytosol"/>
    <property type="evidence" value="ECO:0007669"/>
    <property type="project" value="TreeGrafter"/>
</dbReference>
<dbReference type="GO" id="GO:0046872">
    <property type="term" value="F:metal ion binding"/>
    <property type="evidence" value="ECO:0007669"/>
    <property type="project" value="UniProtKB-KW"/>
</dbReference>
<keyword evidence="2 6" id="KW-0479">Metal-binding</keyword>
<dbReference type="PANTHER" id="PTHR15162:SF7">
    <property type="entry name" value="SUCCINYLGLUTAMATE DESUCCINYLASE"/>
    <property type="match status" value="1"/>
</dbReference>
<evidence type="ECO:0000256" key="3">
    <source>
        <dbReference type="ARBA" id="ARBA00022801"/>
    </source>
</evidence>
<dbReference type="STRING" id="1144748.KS2013_2190"/>
<dbReference type="PIRSF" id="PIRSF018001">
    <property type="entry name" value="Aspartoacylase"/>
    <property type="match status" value="1"/>
</dbReference>
<dbReference type="AlphaFoldDB" id="A0A1B3BDT6"/>
<dbReference type="PANTHER" id="PTHR15162">
    <property type="entry name" value="ASPARTOACYLASE"/>
    <property type="match status" value="1"/>
</dbReference>
<proteinExistence type="inferred from homology"/>
<dbReference type="Gene3D" id="2.20.25.160">
    <property type="match status" value="1"/>
</dbReference>
<dbReference type="GO" id="GO:0016788">
    <property type="term" value="F:hydrolase activity, acting on ester bonds"/>
    <property type="evidence" value="ECO:0007669"/>
    <property type="project" value="InterPro"/>
</dbReference>
<reference evidence="10" key="1">
    <citation type="submission" date="2015-08" db="EMBL/GenBank/DDBJ databases">
        <authorList>
            <person name="Kim K.M."/>
        </authorList>
    </citation>
    <scope>NUCLEOTIDE SEQUENCE [LARGE SCALE GENOMIC DNA]</scope>
    <source>
        <strain evidence="10">KCTC 23892</strain>
    </source>
</reference>
<keyword evidence="4 6" id="KW-0862">Zinc</keyword>
<organism evidence="9 10">
    <name type="scientific">Kangiella sediminilitoris</name>
    <dbReference type="NCBI Taxonomy" id="1144748"/>
    <lineage>
        <taxon>Bacteria</taxon>
        <taxon>Pseudomonadati</taxon>
        <taxon>Pseudomonadota</taxon>
        <taxon>Gammaproteobacteria</taxon>
        <taxon>Kangiellales</taxon>
        <taxon>Kangiellaceae</taxon>
        <taxon>Kangiella</taxon>
    </lineage>
</organism>
<dbReference type="CDD" id="cd06909">
    <property type="entry name" value="M14_ASPA"/>
    <property type="match status" value="1"/>
</dbReference>
<feature type="domain" description="AstE/AspA barrel-sandwich hybrid" evidence="7">
    <location>
        <begin position="207"/>
        <end position="287"/>
    </location>
</feature>
<feature type="binding site" evidence="6">
    <location>
        <position position="19"/>
    </location>
    <ligand>
        <name>Zn(2+)</name>
        <dbReference type="ChEBI" id="CHEBI:29105"/>
    </ligand>
</feature>
<dbReference type="NCBIfam" id="NF002601">
    <property type="entry name" value="PRK02259.1"/>
    <property type="match status" value="1"/>
</dbReference>
<dbReference type="RefSeq" id="WP_068994558.1">
    <property type="nucleotide sequence ID" value="NZ_CP012418.1"/>
</dbReference>
<protein>
    <submittedName>
        <fullName evidence="9">Aspartoacylase</fullName>
    </submittedName>
</protein>
<feature type="domain" description="Succinylglutamate desuccinylase/Aspartoacylase catalytic" evidence="8">
    <location>
        <begin position="8"/>
        <end position="193"/>
    </location>
</feature>
<evidence type="ECO:0000313" key="9">
    <source>
        <dbReference type="EMBL" id="AOE50895.1"/>
    </source>
</evidence>
<dbReference type="Gene3D" id="3.40.630.10">
    <property type="entry name" value="Zn peptidases"/>
    <property type="match status" value="1"/>
</dbReference>
<accession>A0A1B3BDT6</accession>
<evidence type="ECO:0000256" key="1">
    <source>
        <dbReference type="ARBA" id="ARBA00006173"/>
    </source>
</evidence>
<evidence type="ECO:0000256" key="6">
    <source>
        <dbReference type="PIRSR" id="PIRSR018001-3"/>
    </source>
</evidence>
<evidence type="ECO:0000313" key="10">
    <source>
        <dbReference type="Proteomes" id="UP000094147"/>
    </source>
</evidence>
<dbReference type="InterPro" id="IPR016708">
    <property type="entry name" value="Aspartoacylase"/>
</dbReference>
<dbReference type="SUPFAM" id="SSF53187">
    <property type="entry name" value="Zn-dependent exopeptidases"/>
    <property type="match status" value="1"/>
</dbReference>
<dbReference type="HAMAP" id="MF_00704">
    <property type="entry name" value="Aspartoacylase"/>
    <property type="match status" value="1"/>
</dbReference>
<keyword evidence="3" id="KW-0378">Hydrolase</keyword>
<evidence type="ECO:0000256" key="4">
    <source>
        <dbReference type="ARBA" id="ARBA00022833"/>
    </source>
</evidence>
<comment type="cofactor">
    <cofactor evidence="6">
        <name>Zn(2+)</name>
        <dbReference type="ChEBI" id="CHEBI:29105"/>
    </cofactor>
    <text evidence="6">Binds 1 zinc ion per subunit.</text>
</comment>
<dbReference type="EMBL" id="CP012418">
    <property type="protein sequence ID" value="AOE50895.1"/>
    <property type="molecule type" value="Genomic_DNA"/>
</dbReference>
<evidence type="ECO:0000256" key="5">
    <source>
        <dbReference type="PIRSR" id="PIRSR018001-1"/>
    </source>
</evidence>
<name>A0A1B3BDT6_9GAMM</name>
<evidence type="ECO:0000259" key="7">
    <source>
        <dbReference type="Pfam" id="PF04952"/>
    </source>
</evidence>
<comment type="similarity">
    <text evidence="1">Belongs to the AspA/AstE family. Aspartoacylase subfamily.</text>
</comment>
<dbReference type="InterPro" id="IPR007036">
    <property type="entry name" value="Aste_AspA_hybrid_dom"/>
</dbReference>
<dbReference type="InterPro" id="IPR050178">
    <property type="entry name" value="AspA/AstE_fam"/>
</dbReference>
<feature type="binding site" evidence="6">
    <location>
        <position position="108"/>
    </location>
    <ligand>
        <name>Zn(2+)</name>
        <dbReference type="ChEBI" id="CHEBI:29105"/>
    </ligand>
</feature>
<evidence type="ECO:0000259" key="8">
    <source>
        <dbReference type="Pfam" id="PF24827"/>
    </source>
</evidence>
<gene>
    <name evidence="9" type="ORF">KS2013_2190</name>
</gene>
<dbReference type="Pfam" id="PF04952">
    <property type="entry name" value="AstE_AspA_hybrid"/>
    <property type="match status" value="1"/>
</dbReference>
<feature type="binding site" evidence="6">
    <location>
        <position position="16"/>
    </location>
    <ligand>
        <name>Zn(2+)</name>
        <dbReference type="ChEBI" id="CHEBI:29105"/>
    </ligand>
</feature>
<feature type="active site" description="Proton donor/acceptor" evidence="5">
    <location>
        <position position="165"/>
    </location>
</feature>
<dbReference type="GO" id="GO:0016811">
    <property type="term" value="F:hydrolase activity, acting on carbon-nitrogen (but not peptide) bonds, in linear amides"/>
    <property type="evidence" value="ECO:0007669"/>
    <property type="project" value="InterPro"/>
</dbReference>
<keyword evidence="10" id="KW-1185">Reference proteome</keyword>
<dbReference type="PATRIC" id="fig|1144748.3.peg.2209"/>
<dbReference type="Proteomes" id="UP000094147">
    <property type="component" value="Chromosome"/>
</dbReference>
<dbReference type="InterPro" id="IPR055438">
    <property type="entry name" value="AstE_AspA_cat"/>
</dbReference>
<dbReference type="KEGG" id="ksd:KS2013_2190"/>
<dbReference type="OrthoDB" id="531770at2"/>
<evidence type="ECO:0000256" key="2">
    <source>
        <dbReference type="ARBA" id="ARBA00022723"/>
    </source>
</evidence>
<dbReference type="Pfam" id="PF24827">
    <property type="entry name" value="AstE_AspA_cat"/>
    <property type="match status" value="1"/>
</dbReference>
<sequence>MRKDKVGHVTLVGGTHGNEFTGIYLLDKYRKIQGGVGEYNFDLDLYDANLRAFEANRRYIDNDLNRSFRLADLNDEELDGYENRRAKEINQALGPKGNSRTDMIIDLHTSTAPMGVNLVLTQTDTFHLMLVDYVQQRMDNVNITLEDMKDHHFLMTVAPRHVLVEVGAVPQGQLRQDVFDQTDMAVRLILDFIEQYNRHELPQPSESIDIFRYFDFTFLPVDESGEIAGMVHKNIQDRDFTLLRNGELIFKMLNGDDVAYEGEDCYISFVNEAAYYDQKKAFAMSRKERFHIG</sequence>